<keyword evidence="1" id="KW-0472">Membrane</keyword>
<dbReference type="Pfam" id="PF16284">
    <property type="entry name" value="DUF4930"/>
    <property type="match status" value="1"/>
</dbReference>
<keyword evidence="1" id="KW-1133">Transmembrane helix</keyword>
<dbReference type="Proteomes" id="UP000509636">
    <property type="component" value="Chromosome"/>
</dbReference>
<proteinExistence type="predicted"/>
<feature type="transmembrane region" description="Helical" evidence="1">
    <location>
        <begin position="7"/>
        <end position="25"/>
    </location>
</feature>
<protein>
    <submittedName>
        <fullName evidence="2">DUF4930 family protein</fullName>
    </submittedName>
</protein>
<evidence type="ECO:0000313" key="2">
    <source>
        <dbReference type="EMBL" id="QKQ29421.1"/>
    </source>
</evidence>
<sequence>MRMAFSIFKNIVAVIAILSIVYFALKYAPFLREQDWNPMNQPPNNQFELLPSNQTSTPVPTNGKSYTIEENHLLQNIPASQTKNVFKFIDKKEFMEVSGIVRMGYNDNYIVGQRDNEFIIYKFGSDTIKVFSTEIEMEQELNRLGQSITLKPQNEY</sequence>
<dbReference type="InterPro" id="IPR032561">
    <property type="entry name" value="DUF4930"/>
</dbReference>
<evidence type="ECO:0000313" key="3">
    <source>
        <dbReference type="Proteomes" id="UP000509636"/>
    </source>
</evidence>
<organism evidence="2 3">
    <name type="scientific">Staphylococcus hominis</name>
    <dbReference type="NCBI Taxonomy" id="1290"/>
    <lineage>
        <taxon>Bacteria</taxon>
        <taxon>Bacillati</taxon>
        <taxon>Bacillota</taxon>
        <taxon>Bacilli</taxon>
        <taxon>Bacillales</taxon>
        <taxon>Staphylococcaceae</taxon>
        <taxon>Staphylococcus</taxon>
    </lineage>
</organism>
<keyword evidence="1" id="KW-0812">Transmembrane</keyword>
<gene>
    <name evidence="2" type="ORF">FOB69_11305</name>
</gene>
<dbReference type="RefSeq" id="WP_049437847.1">
    <property type="nucleotide sequence ID" value="NZ_CP093539.1"/>
</dbReference>
<evidence type="ECO:0000256" key="1">
    <source>
        <dbReference type="SAM" id="Phobius"/>
    </source>
</evidence>
<reference evidence="2 3" key="1">
    <citation type="submission" date="2019-09" db="EMBL/GenBank/DDBJ databases">
        <title>FDA dAtabase for Regulatory Grade micrObial Sequences (FDA-ARGOS): Supporting development and validation of Infectious Disease Dx tests.</title>
        <authorList>
            <person name="Sciortino C."/>
            <person name="Tallon L."/>
            <person name="Sadzewicz L."/>
            <person name="Vavikolanu K."/>
            <person name="Mehta A."/>
            <person name="Aluvathingal J."/>
            <person name="Nadendla S."/>
            <person name="Nandy P."/>
            <person name="Geyer C."/>
            <person name="Yan Y."/>
            <person name="Sichtig H."/>
        </authorList>
    </citation>
    <scope>NUCLEOTIDE SEQUENCE [LARGE SCALE GENOMIC DNA]</scope>
    <source>
        <strain evidence="2 3">FDAARGOS_661</strain>
    </source>
</reference>
<dbReference type="AlphaFoldDB" id="A0A6N0I4H9"/>
<dbReference type="EMBL" id="CP054550">
    <property type="protein sequence ID" value="QKQ29421.1"/>
    <property type="molecule type" value="Genomic_DNA"/>
</dbReference>
<name>A0A6N0I4H9_STAHO</name>
<accession>A0A6N0I4H9</accession>